<evidence type="ECO:0000256" key="3">
    <source>
        <dbReference type="ARBA" id="ARBA00022597"/>
    </source>
</evidence>
<evidence type="ECO:0000313" key="9">
    <source>
        <dbReference type="EMBL" id="ERL10574.1"/>
    </source>
</evidence>
<dbReference type="GO" id="GO:0016301">
    <property type="term" value="F:kinase activity"/>
    <property type="evidence" value="ECO:0007669"/>
    <property type="project" value="UniProtKB-KW"/>
</dbReference>
<dbReference type="eggNOG" id="COG1440">
    <property type="taxonomic scope" value="Bacteria"/>
</dbReference>
<keyword evidence="3" id="KW-0762">Sugar transport</keyword>
<keyword evidence="6" id="KW-0418">Kinase</keyword>
<evidence type="ECO:0000256" key="4">
    <source>
        <dbReference type="ARBA" id="ARBA00022679"/>
    </source>
</evidence>
<dbReference type="STRING" id="1125712.HMPREF1316_2403"/>
<dbReference type="OrthoDB" id="9808134at2"/>
<proteinExistence type="predicted"/>
<dbReference type="SUPFAM" id="SSF52794">
    <property type="entry name" value="PTS system IIB component-like"/>
    <property type="match status" value="1"/>
</dbReference>
<dbReference type="PANTHER" id="PTHR34581:SF2">
    <property type="entry name" value="PTS SYSTEM N,N'-DIACETYLCHITOBIOSE-SPECIFIC EIIB COMPONENT"/>
    <property type="match status" value="1"/>
</dbReference>
<dbReference type="RefSeq" id="WP_021725053.1">
    <property type="nucleotide sequence ID" value="NZ_AWEZ01000007.1"/>
</dbReference>
<keyword evidence="4" id="KW-0808">Transferase</keyword>
<keyword evidence="5" id="KW-0598">Phosphotransferase system</keyword>
<dbReference type="InterPro" id="IPR013012">
    <property type="entry name" value="PTS_EIIB_3"/>
</dbReference>
<dbReference type="InterPro" id="IPR003501">
    <property type="entry name" value="PTS_EIIB_2/3"/>
</dbReference>
<accession>U2TBZ6</accession>
<dbReference type="Pfam" id="PF02302">
    <property type="entry name" value="PTS_IIB"/>
    <property type="match status" value="1"/>
</dbReference>
<dbReference type="GO" id="GO:0009401">
    <property type="term" value="P:phosphoenolpyruvate-dependent sugar phosphotransferase system"/>
    <property type="evidence" value="ECO:0007669"/>
    <property type="project" value="UniProtKB-KW"/>
</dbReference>
<dbReference type="CDD" id="cd05564">
    <property type="entry name" value="PTS_IIB_chitobiose_lichenan"/>
    <property type="match status" value="1"/>
</dbReference>
<sequence length="100" mass="10812">MRTILLACNAGMSTSLLVQKMQREAQAQGLDVQIKANPLNKALEMVDQADCLLLGPQIAYAQKEAVKAAGDTPVFVIAMADYGRMNAKKILDDAMKLMGE</sequence>
<dbReference type="AlphaFoldDB" id="U2TBZ6"/>
<keyword evidence="1" id="KW-0813">Transport</keyword>
<dbReference type="Gene3D" id="3.40.50.2300">
    <property type="match status" value="1"/>
</dbReference>
<evidence type="ECO:0000256" key="2">
    <source>
        <dbReference type="ARBA" id="ARBA00022553"/>
    </source>
</evidence>
<comment type="caution">
    <text evidence="9">The sequence shown here is derived from an EMBL/GenBank/DDBJ whole genome shotgun (WGS) entry which is preliminary data.</text>
</comment>
<feature type="modified residue" description="Phosphocysteine; by EIIA" evidence="7">
    <location>
        <position position="8"/>
    </location>
</feature>
<dbReference type="InterPro" id="IPR036095">
    <property type="entry name" value="PTS_EIIB-like_sf"/>
</dbReference>
<keyword evidence="10" id="KW-1185">Reference proteome</keyword>
<evidence type="ECO:0000313" key="10">
    <source>
        <dbReference type="Proteomes" id="UP000016638"/>
    </source>
</evidence>
<dbReference type="EMBL" id="AWEZ01000007">
    <property type="protein sequence ID" value="ERL10574.1"/>
    <property type="molecule type" value="Genomic_DNA"/>
</dbReference>
<dbReference type="Proteomes" id="UP000016638">
    <property type="component" value="Unassembled WGS sequence"/>
</dbReference>
<keyword evidence="2" id="KW-0597">Phosphoprotein</keyword>
<dbReference type="PROSITE" id="PS51100">
    <property type="entry name" value="PTS_EIIB_TYPE_3"/>
    <property type="match status" value="1"/>
</dbReference>
<evidence type="ECO:0000256" key="5">
    <source>
        <dbReference type="ARBA" id="ARBA00022683"/>
    </source>
</evidence>
<dbReference type="PATRIC" id="fig|1125712.3.peg.208"/>
<evidence type="ECO:0000256" key="1">
    <source>
        <dbReference type="ARBA" id="ARBA00022448"/>
    </source>
</evidence>
<reference evidence="9 10" key="1">
    <citation type="submission" date="2013-08" db="EMBL/GenBank/DDBJ databases">
        <authorList>
            <person name="Durkin A.S."/>
            <person name="Haft D.R."/>
            <person name="McCorrison J."/>
            <person name="Torralba M."/>
            <person name="Gillis M."/>
            <person name="Haft D.H."/>
            <person name="Methe B."/>
            <person name="Sutton G."/>
            <person name="Nelson K.E."/>
        </authorList>
    </citation>
    <scope>NUCLEOTIDE SEQUENCE [LARGE SCALE GENOMIC DNA]</scope>
    <source>
        <strain evidence="9 10">F0195</strain>
    </source>
</reference>
<evidence type="ECO:0000256" key="6">
    <source>
        <dbReference type="ARBA" id="ARBA00022777"/>
    </source>
</evidence>
<dbReference type="PANTHER" id="PTHR34581">
    <property type="entry name" value="PTS SYSTEM N,N'-DIACETYLCHITOBIOSE-SPECIFIC EIIB COMPONENT"/>
    <property type="match status" value="1"/>
</dbReference>
<gene>
    <name evidence="9" type="ORF">HMPREF1316_2403</name>
</gene>
<feature type="domain" description="PTS EIIB type-3" evidence="8">
    <location>
        <begin position="1"/>
        <end position="100"/>
    </location>
</feature>
<name>U2TBZ6_9ACTN</name>
<organism evidence="9 10">
    <name type="scientific">Olsenella profusa F0195</name>
    <dbReference type="NCBI Taxonomy" id="1125712"/>
    <lineage>
        <taxon>Bacteria</taxon>
        <taxon>Bacillati</taxon>
        <taxon>Actinomycetota</taxon>
        <taxon>Coriobacteriia</taxon>
        <taxon>Coriobacteriales</taxon>
        <taxon>Atopobiaceae</taxon>
        <taxon>Olsenella</taxon>
    </lineage>
</organism>
<dbReference type="InterPro" id="IPR051819">
    <property type="entry name" value="PTS_sugar-specific_EIIB"/>
</dbReference>
<protein>
    <submittedName>
        <fullName evidence="9">PTS system, lactose/cellobiose-specific IIB subunit</fullName>
    </submittedName>
</protein>
<evidence type="ECO:0000256" key="7">
    <source>
        <dbReference type="PROSITE-ProRule" id="PRU00423"/>
    </source>
</evidence>
<dbReference type="GO" id="GO:0008982">
    <property type="term" value="F:protein-N(PI)-phosphohistidine-sugar phosphotransferase activity"/>
    <property type="evidence" value="ECO:0007669"/>
    <property type="project" value="InterPro"/>
</dbReference>
<evidence type="ECO:0000259" key="8">
    <source>
        <dbReference type="PROSITE" id="PS51100"/>
    </source>
</evidence>